<dbReference type="EMBL" id="NIDE01000002">
    <property type="protein sequence ID" value="OWK45699.1"/>
    <property type="molecule type" value="Genomic_DNA"/>
</dbReference>
<protein>
    <submittedName>
        <fullName evidence="1">Uncharacterized protein</fullName>
    </submittedName>
</protein>
<accession>A0A225E865</accession>
<sequence>MTRTLLDRRRRRLGITTGALARMSKVPVATVNRILADPGKVRFEHVAAVGQILGVDFVTARKMPVERVLQDRVLVKARYVAKVVQGTQGLEAAGVDSVGYQKLVDVAAKTLLAGKKRKLWDED</sequence>
<evidence type="ECO:0000313" key="1">
    <source>
        <dbReference type="EMBL" id="OWK45699.1"/>
    </source>
</evidence>
<name>A0A225E865_9BACT</name>
<dbReference type="GO" id="GO:0003677">
    <property type="term" value="F:DNA binding"/>
    <property type="evidence" value="ECO:0007669"/>
    <property type="project" value="InterPro"/>
</dbReference>
<dbReference type="Proteomes" id="UP000214646">
    <property type="component" value="Unassembled WGS sequence"/>
</dbReference>
<dbReference type="InterPro" id="IPR010982">
    <property type="entry name" value="Lambda_DNA-bd_dom_sf"/>
</dbReference>
<proteinExistence type="predicted"/>
<gene>
    <name evidence="1" type="ORF">FRUB_02030</name>
</gene>
<dbReference type="RefSeq" id="WP_088253387.1">
    <property type="nucleotide sequence ID" value="NZ_NIDE01000002.1"/>
</dbReference>
<dbReference type="AlphaFoldDB" id="A0A225E865"/>
<organism evidence="1 2">
    <name type="scientific">Fimbriiglobus ruber</name>
    <dbReference type="NCBI Taxonomy" id="1908690"/>
    <lineage>
        <taxon>Bacteria</taxon>
        <taxon>Pseudomonadati</taxon>
        <taxon>Planctomycetota</taxon>
        <taxon>Planctomycetia</taxon>
        <taxon>Gemmatales</taxon>
        <taxon>Gemmataceae</taxon>
        <taxon>Fimbriiglobus</taxon>
    </lineage>
</organism>
<reference evidence="2" key="1">
    <citation type="submission" date="2017-06" db="EMBL/GenBank/DDBJ databases">
        <title>Genome analysis of Fimbriiglobus ruber SP5, the first member of the order Planctomycetales with confirmed chitinolytic capability.</title>
        <authorList>
            <person name="Ravin N.V."/>
            <person name="Rakitin A.L."/>
            <person name="Ivanova A.A."/>
            <person name="Beletsky A.V."/>
            <person name="Kulichevskaya I.S."/>
            <person name="Mardanov A.V."/>
            <person name="Dedysh S.N."/>
        </authorList>
    </citation>
    <scope>NUCLEOTIDE SEQUENCE [LARGE SCALE GENOMIC DNA]</scope>
    <source>
        <strain evidence="2">SP5</strain>
    </source>
</reference>
<dbReference type="SUPFAM" id="SSF47413">
    <property type="entry name" value="lambda repressor-like DNA-binding domains"/>
    <property type="match status" value="1"/>
</dbReference>
<keyword evidence="2" id="KW-1185">Reference proteome</keyword>
<evidence type="ECO:0000313" key="2">
    <source>
        <dbReference type="Proteomes" id="UP000214646"/>
    </source>
</evidence>
<comment type="caution">
    <text evidence="1">The sequence shown here is derived from an EMBL/GenBank/DDBJ whole genome shotgun (WGS) entry which is preliminary data.</text>
</comment>
<dbReference type="OrthoDB" id="5584941at2"/>